<keyword evidence="1" id="KW-0472">Membrane</keyword>
<comment type="caution">
    <text evidence="2">The sequence shown here is derived from an EMBL/GenBank/DDBJ whole genome shotgun (WGS) entry which is preliminary data.</text>
</comment>
<reference evidence="2 3" key="1">
    <citation type="submission" date="2022-05" db="EMBL/GenBank/DDBJ databases">
        <authorList>
            <consortium name="Genoscope - CEA"/>
            <person name="William W."/>
        </authorList>
    </citation>
    <scope>NUCLEOTIDE SEQUENCE [LARGE SCALE GENOMIC DNA]</scope>
</reference>
<feature type="transmembrane region" description="Helical" evidence="1">
    <location>
        <begin position="25"/>
        <end position="43"/>
    </location>
</feature>
<keyword evidence="1" id="KW-0812">Transmembrane</keyword>
<dbReference type="EMBL" id="CALNXK010000016">
    <property type="protein sequence ID" value="CAH3104006.1"/>
    <property type="molecule type" value="Genomic_DNA"/>
</dbReference>
<gene>
    <name evidence="2" type="ORF">PLOB_00011119</name>
</gene>
<sequence>MYNSPIQDYNYKDNHASPTYEVTPGFIPLIVLLCMLNATAIYTKRSSTAQSCVSTKEHAPASNDVTAPVALDIITAITCVSDSCHTCASKSSKIPSPSRHQMIQLKSWVCHLQLMSPSCLKECSTSFTVLCIVPDNKGIFEHHRNGGHQKEEKNSSEKRCSVVKTPWLQKPIYSMDREEEKRCELLLKFDTF</sequence>
<evidence type="ECO:0000313" key="3">
    <source>
        <dbReference type="Proteomes" id="UP001159405"/>
    </source>
</evidence>
<keyword evidence="1" id="KW-1133">Transmembrane helix</keyword>
<dbReference type="Proteomes" id="UP001159405">
    <property type="component" value="Unassembled WGS sequence"/>
</dbReference>
<organism evidence="2 3">
    <name type="scientific">Porites lobata</name>
    <dbReference type="NCBI Taxonomy" id="104759"/>
    <lineage>
        <taxon>Eukaryota</taxon>
        <taxon>Metazoa</taxon>
        <taxon>Cnidaria</taxon>
        <taxon>Anthozoa</taxon>
        <taxon>Hexacorallia</taxon>
        <taxon>Scleractinia</taxon>
        <taxon>Fungiina</taxon>
        <taxon>Poritidae</taxon>
        <taxon>Porites</taxon>
    </lineage>
</organism>
<evidence type="ECO:0000256" key="1">
    <source>
        <dbReference type="SAM" id="Phobius"/>
    </source>
</evidence>
<accession>A0ABN8NEQ8</accession>
<evidence type="ECO:0000313" key="2">
    <source>
        <dbReference type="EMBL" id="CAH3104006.1"/>
    </source>
</evidence>
<evidence type="ECO:0008006" key="4">
    <source>
        <dbReference type="Google" id="ProtNLM"/>
    </source>
</evidence>
<protein>
    <recommendedName>
        <fullName evidence="4">C2H2-type domain-containing protein</fullName>
    </recommendedName>
</protein>
<name>A0ABN8NEQ8_9CNID</name>
<proteinExistence type="predicted"/>
<keyword evidence="3" id="KW-1185">Reference proteome</keyword>